<evidence type="ECO:0000256" key="1">
    <source>
        <dbReference type="SAM" id="Phobius"/>
    </source>
</evidence>
<name>T0PYY3_SAPDV</name>
<proteinExistence type="predicted"/>
<gene>
    <name evidence="2" type="ORF">SDRG_14765</name>
</gene>
<accession>T0PYY3</accession>
<organism evidence="2 3">
    <name type="scientific">Saprolegnia diclina (strain VS20)</name>
    <dbReference type="NCBI Taxonomy" id="1156394"/>
    <lineage>
        <taxon>Eukaryota</taxon>
        <taxon>Sar</taxon>
        <taxon>Stramenopiles</taxon>
        <taxon>Oomycota</taxon>
        <taxon>Saprolegniomycetes</taxon>
        <taxon>Saprolegniales</taxon>
        <taxon>Saprolegniaceae</taxon>
        <taxon>Saprolegnia</taxon>
    </lineage>
</organism>
<dbReference type="VEuPathDB" id="FungiDB:SDRG_14765"/>
<dbReference type="OMA" id="ENLVWHY"/>
<dbReference type="InParanoid" id="T0PYY3"/>
<dbReference type="Proteomes" id="UP000030762">
    <property type="component" value="Unassembled WGS sequence"/>
</dbReference>
<reference evidence="2 3" key="1">
    <citation type="submission" date="2012-04" db="EMBL/GenBank/DDBJ databases">
        <title>The Genome Sequence of Saprolegnia declina VS20.</title>
        <authorList>
            <consortium name="The Broad Institute Genome Sequencing Platform"/>
            <person name="Russ C."/>
            <person name="Nusbaum C."/>
            <person name="Tyler B."/>
            <person name="van West P."/>
            <person name="Dieguez-Uribeondo J."/>
            <person name="de Bruijn I."/>
            <person name="Tripathy S."/>
            <person name="Jiang R."/>
            <person name="Young S.K."/>
            <person name="Zeng Q."/>
            <person name="Gargeya S."/>
            <person name="Fitzgerald M."/>
            <person name="Haas B."/>
            <person name="Abouelleil A."/>
            <person name="Alvarado L."/>
            <person name="Arachchi H.M."/>
            <person name="Berlin A."/>
            <person name="Chapman S.B."/>
            <person name="Goldberg J."/>
            <person name="Griggs A."/>
            <person name="Gujja S."/>
            <person name="Hansen M."/>
            <person name="Howarth C."/>
            <person name="Imamovic A."/>
            <person name="Larimer J."/>
            <person name="McCowen C."/>
            <person name="Montmayeur A."/>
            <person name="Murphy C."/>
            <person name="Neiman D."/>
            <person name="Pearson M."/>
            <person name="Priest M."/>
            <person name="Roberts A."/>
            <person name="Saif S."/>
            <person name="Shea T."/>
            <person name="Sisk P."/>
            <person name="Sykes S."/>
            <person name="Wortman J."/>
            <person name="Nusbaum C."/>
            <person name="Birren B."/>
        </authorList>
    </citation>
    <scope>NUCLEOTIDE SEQUENCE [LARGE SCALE GENOMIC DNA]</scope>
    <source>
        <strain evidence="2 3">VS20</strain>
    </source>
</reference>
<dbReference type="OrthoDB" id="10043543at2759"/>
<dbReference type="GeneID" id="19955492"/>
<keyword evidence="1" id="KW-0812">Transmembrane</keyword>
<evidence type="ECO:0000313" key="2">
    <source>
        <dbReference type="EMBL" id="EQC27441.1"/>
    </source>
</evidence>
<dbReference type="AlphaFoldDB" id="T0PYY3"/>
<dbReference type="NCBIfam" id="NF041646">
    <property type="entry name" value="VC0807_fam"/>
    <property type="match status" value="1"/>
</dbReference>
<dbReference type="RefSeq" id="XP_008619141.1">
    <property type="nucleotide sequence ID" value="XM_008620919.1"/>
</dbReference>
<evidence type="ECO:0000313" key="3">
    <source>
        <dbReference type="Proteomes" id="UP000030762"/>
    </source>
</evidence>
<keyword evidence="1" id="KW-1133">Transmembrane helix</keyword>
<feature type="transmembrane region" description="Helical" evidence="1">
    <location>
        <begin position="184"/>
        <end position="210"/>
    </location>
</feature>
<keyword evidence="3" id="KW-1185">Reference proteome</keyword>
<sequence>MQASAEPPKAFTPLLPSTASSSWPQKNAAQCVLINLVLPLLLYYASMPFTTELRAMLLAALPPALETLYQILVFRCLDPISALQVLATASALAALFLTNEPKVLLVKDSFTTMTIGAGFLLSLQWDDENLVWHYVRGFYGSSDAKRASLAVYWCHPEVQAVSKCVCRVYGVALLLEASLRVTCISLFSIGSMVLLSPLLALAFALLMLLWTRSYVDQCNLPPLELPPPTVSMYQAI</sequence>
<dbReference type="EMBL" id="JH767208">
    <property type="protein sequence ID" value="EQC27441.1"/>
    <property type="molecule type" value="Genomic_DNA"/>
</dbReference>
<protein>
    <submittedName>
        <fullName evidence="2">Uncharacterized protein</fullName>
    </submittedName>
</protein>
<keyword evidence="1" id="KW-0472">Membrane</keyword>